<reference evidence="1 2" key="1">
    <citation type="submission" date="2019-09" db="EMBL/GenBank/DDBJ databases">
        <authorList>
            <person name="Ou C."/>
        </authorList>
    </citation>
    <scope>NUCLEOTIDE SEQUENCE [LARGE SCALE GENOMIC DNA]</scope>
    <source>
        <strain evidence="1">S2</strain>
        <tissue evidence="1">Leaf</tissue>
    </source>
</reference>
<evidence type="ECO:0000313" key="1">
    <source>
        <dbReference type="EMBL" id="KAB2594576.1"/>
    </source>
</evidence>
<organism evidence="1 2">
    <name type="scientific">Pyrus ussuriensis x Pyrus communis</name>
    <dbReference type="NCBI Taxonomy" id="2448454"/>
    <lineage>
        <taxon>Eukaryota</taxon>
        <taxon>Viridiplantae</taxon>
        <taxon>Streptophyta</taxon>
        <taxon>Embryophyta</taxon>
        <taxon>Tracheophyta</taxon>
        <taxon>Spermatophyta</taxon>
        <taxon>Magnoliopsida</taxon>
        <taxon>eudicotyledons</taxon>
        <taxon>Gunneridae</taxon>
        <taxon>Pentapetalae</taxon>
        <taxon>rosids</taxon>
        <taxon>fabids</taxon>
        <taxon>Rosales</taxon>
        <taxon>Rosaceae</taxon>
        <taxon>Amygdaloideae</taxon>
        <taxon>Maleae</taxon>
        <taxon>Pyrus</taxon>
    </lineage>
</organism>
<evidence type="ECO:0000313" key="2">
    <source>
        <dbReference type="Proteomes" id="UP000327157"/>
    </source>
</evidence>
<dbReference type="EMBL" id="SMOL01000782">
    <property type="protein sequence ID" value="KAB2594576.1"/>
    <property type="molecule type" value="Genomic_DNA"/>
</dbReference>
<proteinExistence type="predicted"/>
<protein>
    <submittedName>
        <fullName evidence="1">Uncharacterized protein</fullName>
    </submittedName>
</protein>
<dbReference type="Proteomes" id="UP000327157">
    <property type="component" value="Unassembled WGS sequence"/>
</dbReference>
<gene>
    <name evidence="1" type="ORF">D8674_036756</name>
</gene>
<reference evidence="1 2" key="2">
    <citation type="submission" date="2019-11" db="EMBL/GenBank/DDBJ databases">
        <title>A de novo genome assembly of a pear dwarfing rootstock.</title>
        <authorList>
            <person name="Wang F."/>
            <person name="Wang J."/>
            <person name="Li S."/>
            <person name="Zhang Y."/>
            <person name="Fang M."/>
            <person name="Ma L."/>
            <person name="Zhao Y."/>
            <person name="Jiang S."/>
        </authorList>
    </citation>
    <scope>NUCLEOTIDE SEQUENCE [LARGE SCALE GENOMIC DNA]</scope>
    <source>
        <strain evidence="1">S2</strain>
        <tissue evidence="1">Leaf</tissue>
    </source>
</reference>
<dbReference type="AlphaFoldDB" id="A0A5N5EUN0"/>
<comment type="caution">
    <text evidence="1">The sequence shown here is derived from an EMBL/GenBank/DDBJ whole genome shotgun (WGS) entry which is preliminary data.</text>
</comment>
<sequence>MQIISSLTIADVPVAILSNLMVPLTARPQASNKTEMGCGLENQGRQSVHASLNEWLQINSCMRVQLSLKEFMLGRARPTRRGFFQDIAGCEVDIPREINSVQLLPSDQGR</sequence>
<name>A0A5N5EUN0_9ROSA</name>
<keyword evidence="2" id="KW-1185">Reference proteome</keyword>
<accession>A0A5N5EUN0</accession>